<dbReference type="InterPro" id="IPR029058">
    <property type="entry name" value="AB_hydrolase_fold"/>
</dbReference>
<comment type="caution">
    <text evidence="2">The sequence shown here is derived from an EMBL/GenBank/DDBJ whole genome shotgun (WGS) entry which is preliminary data.</text>
</comment>
<keyword evidence="3" id="KW-1185">Reference proteome</keyword>
<dbReference type="PANTHER" id="PTHR47751">
    <property type="entry name" value="SUPERFAMILY HYDROLASE, PUTATIVE (AFU_ORTHOLOGUE AFUA_2G16580)-RELATED"/>
    <property type="match status" value="1"/>
</dbReference>
<organism evidence="2 3">
    <name type="scientific">Streptococcus macacae NCTC 11558</name>
    <dbReference type="NCBI Taxonomy" id="764298"/>
    <lineage>
        <taxon>Bacteria</taxon>
        <taxon>Bacillati</taxon>
        <taxon>Bacillota</taxon>
        <taxon>Bacilli</taxon>
        <taxon>Lactobacillales</taxon>
        <taxon>Streptococcaceae</taxon>
        <taxon>Streptococcus</taxon>
    </lineage>
</organism>
<dbReference type="SUPFAM" id="SSF53474">
    <property type="entry name" value="alpha/beta-Hydrolases"/>
    <property type="match status" value="1"/>
</dbReference>
<dbReference type="AlphaFoldDB" id="G5JU07"/>
<feature type="domain" description="Dienelactone hydrolase" evidence="1">
    <location>
        <begin position="43"/>
        <end position="157"/>
    </location>
</feature>
<dbReference type="Pfam" id="PF01738">
    <property type="entry name" value="DLH"/>
    <property type="match status" value="1"/>
</dbReference>
<name>G5JU07_9STRE</name>
<dbReference type="eggNOG" id="COG1073">
    <property type="taxonomic scope" value="Bacteria"/>
</dbReference>
<dbReference type="Proteomes" id="UP000003573">
    <property type="component" value="Unassembled WGS sequence"/>
</dbReference>
<accession>G5JU07</accession>
<proteinExistence type="predicted"/>
<evidence type="ECO:0000259" key="1">
    <source>
        <dbReference type="Pfam" id="PF01738"/>
    </source>
</evidence>
<dbReference type="Gene3D" id="3.40.50.1820">
    <property type="entry name" value="alpha/beta hydrolase"/>
    <property type="match status" value="1"/>
</dbReference>
<dbReference type="OrthoDB" id="9805123at2"/>
<sequence length="332" mass="36679">MSDLTNPFGLVYDNAITENISGQVNIHPVSYISSGVKISANVYTPAGYDEGKSYPAVTVAHPNGGVKEQVSGMFAQKLAEHGYIAIAADAAYQGASEGTPRNTDHPANRVEDIRAMADYLQTFPGVDTNRIGALGICGGGGYTIEAVKTDKRFKAVATISMFNTGRVRRNGFLDAQLDSIKDRLEQARAARVKRLTTGEVDYIGNHLDGQTHFTQEQLEQIPAGLYRDGAEYYADKYYHPNSQSWYTAESLAYLMAFDAEERAELIDQPLLMIAGKDADTRYMTDAVFEKATGTDQKELYLIDGATHIQTYWKEPFVSQEEAKIVEFFGKYL</sequence>
<dbReference type="GO" id="GO:0016787">
    <property type="term" value="F:hydrolase activity"/>
    <property type="evidence" value="ECO:0007669"/>
    <property type="project" value="InterPro"/>
</dbReference>
<dbReference type="RefSeq" id="WP_003080142.1">
    <property type="nucleotide sequence ID" value="NZ_AEUW02000001.1"/>
</dbReference>
<dbReference type="Gene3D" id="1.10.10.800">
    <property type="match status" value="1"/>
</dbReference>
<dbReference type="PANTHER" id="PTHR47751:SF1">
    <property type="entry name" value="SUPERFAMILY HYDROLASE, PUTATIVE (AFU_ORTHOLOGUE AFUA_2G16580)-RELATED"/>
    <property type="match status" value="1"/>
</dbReference>
<evidence type="ECO:0000313" key="2">
    <source>
        <dbReference type="EMBL" id="EHJ52290.1"/>
    </source>
</evidence>
<evidence type="ECO:0000313" key="3">
    <source>
        <dbReference type="Proteomes" id="UP000003573"/>
    </source>
</evidence>
<reference evidence="2 3" key="1">
    <citation type="journal article" date="2014" name="Int. J. Syst. Evol. Microbiol.">
        <title>Phylogenomics and the dynamic genome evolution of the genus Streptococcus.</title>
        <authorList>
            <consortium name="The Broad Institute Genome Sequencing Platform"/>
            <person name="Richards V.P."/>
            <person name="Palmer S.R."/>
            <person name="Pavinski Bitar P.D."/>
            <person name="Qin X."/>
            <person name="Weinstock G.M."/>
            <person name="Highlander S.K."/>
            <person name="Town C.D."/>
            <person name="Burne R.A."/>
            <person name="Stanhope M.J."/>
        </authorList>
    </citation>
    <scope>NUCLEOTIDE SEQUENCE [LARGE SCALE GENOMIC DNA]</scope>
    <source>
        <strain evidence="2 3">NCTC 11558</strain>
    </source>
</reference>
<gene>
    <name evidence="2" type="ORF">STRMA_0547</name>
</gene>
<dbReference type="STRING" id="764298.STRMA_0547"/>
<dbReference type="InterPro" id="IPR002925">
    <property type="entry name" value="Dienelactn_hydro"/>
</dbReference>
<dbReference type="EMBL" id="AEUW02000001">
    <property type="protein sequence ID" value="EHJ52290.1"/>
    <property type="molecule type" value="Genomic_DNA"/>
</dbReference>
<dbReference type="InterPro" id="IPR051411">
    <property type="entry name" value="Polyketide_trans_af380"/>
</dbReference>
<protein>
    <submittedName>
        <fullName evidence="2">X-Pro dipeptidyl-peptidase (S15 family)</fullName>
    </submittedName>
</protein>